<proteinExistence type="predicted"/>
<organism evidence="1 2">
    <name type="scientific">Gardnerella vaginalis 55152</name>
    <dbReference type="NCBI Taxonomy" id="698955"/>
    <lineage>
        <taxon>Bacteria</taxon>
        <taxon>Bacillati</taxon>
        <taxon>Actinomycetota</taxon>
        <taxon>Actinomycetes</taxon>
        <taxon>Bifidobacteriales</taxon>
        <taxon>Bifidobacteriaceae</taxon>
        <taxon>Gardnerella</taxon>
    </lineage>
</organism>
<dbReference type="Proteomes" id="UP000005936">
    <property type="component" value="Unassembled WGS sequence"/>
</dbReference>
<gene>
    <name evidence="1" type="ORF">CGSMWGv55152_04960</name>
</gene>
<dbReference type="AlphaFoldDB" id="I4LRY5"/>
<reference evidence="1 2" key="1">
    <citation type="journal article" date="2012" name="J. Bacteriol.">
        <title>Comparative Genomic Analyses of 17 Clinical Isolates of Gardnerella vaginalis Provide Evidence of Multiple Genetically Isolated Clades Consistent with Subspeciation into Genovars.</title>
        <authorList>
            <person name="Ahmed A."/>
            <person name="Earl J."/>
            <person name="Retchless A."/>
            <person name="Hillier S."/>
            <person name="Rabe L."/>
            <person name="Cherpes T."/>
            <person name="Powell E."/>
            <person name="Janto B."/>
            <person name="Eutsey R."/>
            <person name="Hiller N.L."/>
            <person name="Boissy R."/>
            <person name="Dahlgreen M."/>
            <person name="Hall B."/>
            <person name="Costerton J."/>
            <person name="Post J.C."/>
            <person name="Hu F."/>
            <person name="Ehrlich G."/>
        </authorList>
    </citation>
    <scope>NUCLEOTIDE SEQUENCE [LARGE SCALE GENOMIC DNA]</scope>
    <source>
        <strain evidence="1 2">55152</strain>
    </source>
</reference>
<dbReference type="RefSeq" id="WP_004122657.1">
    <property type="nucleotide sequence ID" value="NZ_ADEQ01000014.1"/>
</dbReference>
<sequence>MPEFVPFFGSNGKQKREHLPVFVPIFGVLVNKSGDYCLCLFMFWVEWETNAGMIARVCLCIGLSGKQKREHFPEFVYVLGDFGNKRGRCEEVSAAIRARDNDAVNSTRRGANLAKIRKEFLTILITC</sequence>
<protein>
    <submittedName>
        <fullName evidence="1">Uncharacterized protein</fullName>
    </submittedName>
</protein>
<evidence type="ECO:0000313" key="2">
    <source>
        <dbReference type="Proteomes" id="UP000005936"/>
    </source>
</evidence>
<dbReference type="EMBL" id="ADEQ01000014">
    <property type="protein sequence ID" value="EIK79725.1"/>
    <property type="molecule type" value="Genomic_DNA"/>
</dbReference>
<comment type="caution">
    <text evidence="1">The sequence shown here is derived from an EMBL/GenBank/DDBJ whole genome shotgun (WGS) entry which is preliminary data.</text>
</comment>
<accession>I4LRY5</accession>
<evidence type="ECO:0000313" key="1">
    <source>
        <dbReference type="EMBL" id="EIK79725.1"/>
    </source>
</evidence>
<name>I4LRY5_GARVA</name>